<dbReference type="Proteomes" id="UP000248326">
    <property type="component" value="Unassembled WGS sequence"/>
</dbReference>
<dbReference type="EMBL" id="QJSX01000003">
    <property type="protein sequence ID" value="PYE55485.1"/>
    <property type="molecule type" value="Genomic_DNA"/>
</dbReference>
<name>A0A318S9S9_9DEIO</name>
<dbReference type="GO" id="GO:0003677">
    <property type="term" value="F:DNA binding"/>
    <property type="evidence" value="ECO:0007669"/>
    <property type="project" value="InterPro"/>
</dbReference>
<keyword evidence="3" id="KW-1185">Reference proteome</keyword>
<dbReference type="InterPro" id="IPR010093">
    <property type="entry name" value="SinI_DNA-bd"/>
</dbReference>
<reference evidence="2 3" key="1">
    <citation type="submission" date="2018-06" db="EMBL/GenBank/DDBJ databases">
        <title>Genomic Encyclopedia of Type Strains, Phase IV (KMG-IV): sequencing the most valuable type-strain genomes for metagenomic binning, comparative biology and taxonomic classification.</title>
        <authorList>
            <person name="Goeker M."/>
        </authorList>
    </citation>
    <scope>NUCLEOTIDE SEQUENCE [LARGE SCALE GENOMIC DNA]</scope>
    <source>
        <strain evidence="2 3">DSM 18048</strain>
    </source>
</reference>
<feature type="domain" description="Helix-turn-helix" evidence="1">
    <location>
        <begin position="17"/>
        <end position="65"/>
    </location>
</feature>
<evidence type="ECO:0000313" key="2">
    <source>
        <dbReference type="EMBL" id="PYE55485.1"/>
    </source>
</evidence>
<evidence type="ECO:0000259" key="1">
    <source>
        <dbReference type="Pfam" id="PF12728"/>
    </source>
</evidence>
<dbReference type="Pfam" id="PF12728">
    <property type="entry name" value="HTH_17"/>
    <property type="match status" value="1"/>
</dbReference>
<sequence>MTLAPFSHLMVLDRAAYEVKELPAVLRLGKNAVYELLRSGQLRSIRYGKKYIIPREAIVEFLNGRKA</sequence>
<dbReference type="RefSeq" id="WP_245900739.1">
    <property type="nucleotide sequence ID" value="NZ_QJSX01000003.1"/>
</dbReference>
<protein>
    <submittedName>
        <fullName evidence="2">Excisionase family DNA binding protein</fullName>
    </submittedName>
</protein>
<dbReference type="AlphaFoldDB" id="A0A318S9S9"/>
<proteinExistence type="predicted"/>
<organism evidence="2 3">
    <name type="scientific">Deinococcus yavapaiensis KR-236</name>
    <dbReference type="NCBI Taxonomy" id="694435"/>
    <lineage>
        <taxon>Bacteria</taxon>
        <taxon>Thermotogati</taxon>
        <taxon>Deinococcota</taxon>
        <taxon>Deinococci</taxon>
        <taxon>Deinococcales</taxon>
        <taxon>Deinococcaceae</taxon>
        <taxon>Deinococcus</taxon>
    </lineage>
</organism>
<gene>
    <name evidence="2" type="ORF">DES52_103320</name>
</gene>
<dbReference type="InterPro" id="IPR041657">
    <property type="entry name" value="HTH_17"/>
</dbReference>
<evidence type="ECO:0000313" key="3">
    <source>
        <dbReference type="Proteomes" id="UP000248326"/>
    </source>
</evidence>
<dbReference type="NCBIfam" id="TIGR01764">
    <property type="entry name" value="excise"/>
    <property type="match status" value="1"/>
</dbReference>
<accession>A0A318S9S9</accession>
<comment type="caution">
    <text evidence="2">The sequence shown here is derived from an EMBL/GenBank/DDBJ whole genome shotgun (WGS) entry which is preliminary data.</text>
</comment>